<organism evidence="1 2">
    <name type="scientific">Halocaridina rubra</name>
    <name type="common">Hawaiian red shrimp</name>
    <dbReference type="NCBI Taxonomy" id="373956"/>
    <lineage>
        <taxon>Eukaryota</taxon>
        <taxon>Metazoa</taxon>
        <taxon>Ecdysozoa</taxon>
        <taxon>Arthropoda</taxon>
        <taxon>Crustacea</taxon>
        <taxon>Multicrustacea</taxon>
        <taxon>Malacostraca</taxon>
        <taxon>Eumalacostraca</taxon>
        <taxon>Eucarida</taxon>
        <taxon>Decapoda</taxon>
        <taxon>Pleocyemata</taxon>
        <taxon>Caridea</taxon>
        <taxon>Atyoidea</taxon>
        <taxon>Atyidae</taxon>
        <taxon>Halocaridina</taxon>
    </lineage>
</organism>
<accession>A0AAN8WYG3</accession>
<protein>
    <submittedName>
        <fullName evidence="1">Uncharacterized protein</fullName>
    </submittedName>
</protein>
<sequence>GVCFGVSPEDVQKLVEELLENHDPSHLGFVTQEEYLMWTLNDRLSSALLEIIFQVCHIVLGLKPSSRNEEREIVLGWLRRAESRSLTVGQFWYIINEQWWNLWYEYVSHQVSVR</sequence>
<dbReference type="InterPro" id="IPR035927">
    <property type="entry name" value="DUSP-like_sf"/>
</dbReference>
<dbReference type="Gene3D" id="3.30.2230.10">
    <property type="entry name" value="DUSP-like"/>
    <property type="match status" value="1"/>
</dbReference>
<keyword evidence="2" id="KW-1185">Reference proteome</keyword>
<name>A0AAN8WYG3_HALRR</name>
<dbReference type="Proteomes" id="UP001381693">
    <property type="component" value="Unassembled WGS sequence"/>
</dbReference>
<evidence type="ECO:0000313" key="2">
    <source>
        <dbReference type="Proteomes" id="UP001381693"/>
    </source>
</evidence>
<comment type="caution">
    <text evidence="1">The sequence shown here is derived from an EMBL/GenBank/DDBJ whole genome shotgun (WGS) entry which is preliminary data.</text>
</comment>
<dbReference type="EMBL" id="JAXCGZ010016057">
    <property type="protein sequence ID" value="KAK7069599.1"/>
    <property type="molecule type" value="Genomic_DNA"/>
</dbReference>
<feature type="non-terminal residue" evidence="1">
    <location>
        <position position="1"/>
    </location>
</feature>
<dbReference type="AlphaFoldDB" id="A0AAN8WYG3"/>
<dbReference type="SUPFAM" id="SSF143791">
    <property type="entry name" value="DUSP-like"/>
    <property type="match status" value="1"/>
</dbReference>
<proteinExistence type="predicted"/>
<gene>
    <name evidence="1" type="ORF">SK128_017086</name>
</gene>
<evidence type="ECO:0000313" key="1">
    <source>
        <dbReference type="EMBL" id="KAK7069599.1"/>
    </source>
</evidence>
<reference evidence="1 2" key="1">
    <citation type="submission" date="2023-11" db="EMBL/GenBank/DDBJ databases">
        <title>Halocaridina rubra genome assembly.</title>
        <authorList>
            <person name="Smith C."/>
        </authorList>
    </citation>
    <scope>NUCLEOTIDE SEQUENCE [LARGE SCALE GENOMIC DNA]</scope>
    <source>
        <strain evidence="1">EP-1</strain>
        <tissue evidence="1">Whole</tissue>
    </source>
</reference>